<dbReference type="PROSITE" id="PS50222">
    <property type="entry name" value="EF_HAND_2"/>
    <property type="match status" value="4"/>
</dbReference>
<proteinExistence type="predicted"/>
<evidence type="ECO:0000256" key="3">
    <source>
        <dbReference type="ARBA" id="ARBA00022737"/>
    </source>
</evidence>
<gene>
    <name evidence="6" type="ORF">L1049_000547</name>
</gene>
<name>A0AAP0R5E0_LIQFO</name>
<evidence type="ECO:0000256" key="2">
    <source>
        <dbReference type="ARBA" id="ARBA00022723"/>
    </source>
</evidence>
<feature type="domain" description="EF-hand" evidence="5">
    <location>
        <begin position="146"/>
        <end position="181"/>
    </location>
</feature>
<dbReference type="CDD" id="cd00051">
    <property type="entry name" value="EFh"/>
    <property type="match status" value="2"/>
</dbReference>
<evidence type="ECO:0000313" key="6">
    <source>
        <dbReference type="EMBL" id="KAK9268784.1"/>
    </source>
</evidence>
<dbReference type="Pfam" id="PF13499">
    <property type="entry name" value="EF-hand_7"/>
    <property type="match status" value="2"/>
</dbReference>
<organism evidence="6 7">
    <name type="scientific">Liquidambar formosana</name>
    <name type="common">Formosan gum</name>
    <dbReference type="NCBI Taxonomy" id="63359"/>
    <lineage>
        <taxon>Eukaryota</taxon>
        <taxon>Viridiplantae</taxon>
        <taxon>Streptophyta</taxon>
        <taxon>Embryophyta</taxon>
        <taxon>Tracheophyta</taxon>
        <taxon>Spermatophyta</taxon>
        <taxon>Magnoliopsida</taxon>
        <taxon>eudicotyledons</taxon>
        <taxon>Gunneridae</taxon>
        <taxon>Pentapetalae</taxon>
        <taxon>Saxifragales</taxon>
        <taxon>Altingiaceae</taxon>
        <taxon>Liquidambar</taxon>
    </lineage>
</organism>
<evidence type="ECO:0000259" key="5">
    <source>
        <dbReference type="PROSITE" id="PS50222"/>
    </source>
</evidence>
<dbReference type="PANTHER" id="PTHR10891">
    <property type="entry name" value="EF-HAND CALCIUM-BINDING DOMAIN CONTAINING PROTEIN"/>
    <property type="match status" value="1"/>
</dbReference>
<dbReference type="Proteomes" id="UP001415857">
    <property type="component" value="Unassembled WGS sequence"/>
</dbReference>
<feature type="domain" description="EF-hand" evidence="5">
    <location>
        <begin position="59"/>
        <end position="94"/>
    </location>
</feature>
<reference evidence="6 7" key="1">
    <citation type="journal article" date="2024" name="Plant J.">
        <title>Genome sequences and population genomics reveal climatic adaptation and genomic divergence between two closely related sweetgum species.</title>
        <authorList>
            <person name="Xu W.Q."/>
            <person name="Ren C.Q."/>
            <person name="Zhang X.Y."/>
            <person name="Comes H.P."/>
            <person name="Liu X.H."/>
            <person name="Li Y.G."/>
            <person name="Kettle C.J."/>
            <person name="Jalonen R."/>
            <person name="Gaisberger H."/>
            <person name="Ma Y.Z."/>
            <person name="Qiu Y.X."/>
        </authorList>
    </citation>
    <scope>NUCLEOTIDE SEQUENCE [LARGE SCALE GENOMIC DNA]</scope>
    <source>
        <strain evidence="6">Hangzhou</strain>
    </source>
</reference>
<comment type="function">
    <text evidence="1">Potential calcium sensor.</text>
</comment>
<feature type="domain" description="EF-hand" evidence="5">
    <location>
        <begin position="184"/>
        <end position="219"/>
    </location>
</feature>
<keyword evidence="7" id="KW-1185">Reference proteome</keyword>
<accession>A0AAP0R5E0</accession>
<dbReference type="GO" id="GO:0005509">
    <property type="term" value="F:calcium ion binding"/>
    <property type="evidence" value="ECO:0007669"/>
    <property type="project" value="InterPro"/>
</dbReference>
<dbReference type="SMART" id="SM00054">
    <property type="entry name" value="EFh"/>
    <property type="match status" value="4"/>
</dbReference>
<keyword evidence="4" id="KW-0106">Calcium</keyword>
<evidence type="ECO:0000256" key="1">
    <source>
        <dbReference type="ARBA" id="ARBA00003291"/>
    </source>
</evidence>
<feature type="domain" description="EF-hand" evidence="5">
    <location>
        <begin position="95"/>
        <end position="130"/>
    </location>
</feature>
<dbReference type="FunFam" id="1.10.238.10:FF:000001">
    <property type="entry name" value="Calmodulin 1"/>
    <property type="match status" value="1"/>
</dbReference>
<dbReference type="InterPro" id="IPR011992">
    <property type="entry name" value="EF-hand-dom_pair"/>
</dbReference>
<keyword evidence="3" id="KW-0677">Repeat</keyword>
<comment type="caution">
    <text evidence="6">The sequence shown here is derived from an EMBL/GenBank/DDBJ whole genome shotgun (WGS) entry which is preliminary data.</text>
</comment>
<dbReference type="GO" id="GO:0005737">
    <property type="term" value="C:cytoplasm"/>
    <property type="evidence" value="ECO:0007669"/>
    <property type="project" value="UniProtKB-ARBA"/>
</dbReference>
<dbReference type="Gene3D" id="1.10.238.10">
    <property type="entry name" value="EF-hand"/>
    <property type="match status" value="2"/>
</dbReference>
<dbReference type="AlphaFoldDB" id="A0AAP0R5E0"/>
<evidence type="ECO:0000256" key="4">
    <source>
        <dbReference type="ARBA" id="ARBA00022837"/>
    </source>
</evidence>
<dbReference type="FunFam" id="1.10.238.10:FF:000089">
    <property type="entry name" value="calmodulin-like protein 3"/>
    <property type="match status" value="1"/>
</dbReference>
<dbReference type="InterPro" id="IPR002048">
    <property type="entry name" value="EF_hand_dom"/>
</dbReference>
<evidence type="ECO:0000313" key="7">
    <source>
        <dbReference type="Proteomes" id="UP001415857"/>
    </source>
</evidence>
<dbReference type="PROSITE" id="PS00018">
    <property type="entry name" value="EF_HAND_1"/>
    <property type="match status" value="4"/>
</dbReference>
<dbReference type="InterPro" id="IPR018247">
    <property type="entry name" value="EF_Hand_1_Ca_BS"/>
</dbReference>
<sequence length="223" mass="24390">MLISLLLLAVLFIAGLINSLYLFPTKKLYAYIQSYFKNTSTISTTTTTEASSNKKMSGQKKDELKRVFATFDKNGDGFITKQELRESLKNIGMVMTEKDVEEMVEKLDSNGDGLLDLDEFCELFESMVSGEGGKEGGDVEGDGGGGGEVDLKEAFDVFDGDRDGLISVEELGLVLSSLGLKEGKRMEDCKEMIRKVDMDGDGMVNFDEFKRMMKGGGSLIAAS</sequence>
<dbReference type="SUPFAM" id="SSF47473">
    <property type="entry name" value="EF-hand"/>
    <property type="match status" value="1"/>
</dbReference>
<dbReference type="EMBL" id="JBBPBK010000015">
    <property type="protein sequence ID" value="KAK9268784.1"/>
    <property type="molecule type" value="Genomic_DNA"/>
</dbReference>
<dbReference type="InterPro" id="IPR039647">
    <property type="entry name" value="EF_hand_pair_protein_CML-like"/>
</dbReference>
<protein>
    <recommendedName>
        <fullName evidence="5">EF-hand domain-containing protein</fullName>
    </recommendedName>
</protein>
<keyword evidence="2" id="KW-0479">Metal-binding</keyword>